<keyword evidence="2" id="KW-1185">Reference proteome</keyword>
<protein>
    <submittedName>
        <fullName evidence="1">Predicted protein</fullName>
    </submittedName>
</protein>
<dbReference type="GeneID" id="18481440"/>
<organism evidence="2">
    <name type="scientific">Hypocrea jecorina (strain QM6a)</name>
    <name type="common">Trichoderma reesei</name>
    <dbReference type="NCBI Taxonomy" id="431241"/>
    <lineage>
        <taxon>Eukaryota</taxon>
        <taxon>Fungi</taxon>
        <taxon>Dikarya</taxon>
        <taxon>Ascomycota</taxon>
        <taxon>Pezizomycotina</taxon>
        <taxon>Sordariomycetes</taxon>
        <taxon>Hypocreomycetidae</taxon>
        <taxon>Hypocreales</taxon>
        <taxon>Hypocreaceae</taxon>
        <taxon>Trichoderma</taxon>
    </lineage>
</organism>
<reference evidence="1 2" key="1">
    <citation type="journal article" date="2008" name="Nat. Biotechnol.">
        <title>Genome sequencing and analysis of the biomass-degrading fungus Trichoderma reesei (syn. Hypocrea jecorina).</title>
        <authorList>
            <person name="Martinez D."/>
            <person name="Berka R.M."/>
            <person name="Henrissat B."/>
            <person name="Saloheimo M."/>
            <person name="Arvas M."/>
            <person name="Baker S.E."/>
            <person name="Chapman J."/>
            <person name="Chertkov O."/>
            <person name="Coutinho P.M."/>
            <person name="Cullen D."/>
            <person name="Danchin E.G."/>
            <person name="Grigoriev I.V."/>
            <person name="Harris P."/>
            <person name="Jackson M."/>
            <person name="Kubicek C.P."/>
            <person name="Han C.S."/>
            <person name="Ho I."/>
            <person name="Larrondo L.F."/>
            <person name="de Leon A.L."/>
            <person name="Magnuson J.K."/>
            <person name="Merino S."/>
            <person name="Misra M."/>
            <person name="Nelson B."/>
            <person name="Putnam N."/>
            <person name="Robbertse B."/>
            <person name="Salamov A.A."/>
            <person name="Schmoll M."/>
            <person name="Terry A."/>
            <person name="Thayer N."/>
            <person name="Westerholm-Parvinen A."/>
            <person name="Schoch C.L."/>
            <person name="Yao J."/>
            <person name="Barabote R."/>
            <person name="Nelson M.A."/>
            <person name="Detter C."/>
            <person name="Bruce D."/>
            <person name="Kuske C.R."/>
            <person name="Xie G."/>
            <person name="Richardson P."/>
            <person name="Rokhsar D.S."/>
            <person name="Lucas S.M."/>
            <person name="Rubin E.M."/>
            <person name="Dunn-Coleman N."/>
            <person name="Ward M."/>
            <person name="Brettin T.S."/>
        </authorList>
    </citation>
    <scope>NUCLEOTIDE SEQUENCE [LARGE SCALE GENOMIC DNA]</scope>
    <source>
        <strain evidence="1 2">QM6a</strain>
    </source>
</reference>
<dbReference type="AlphaFoldDB" id="G0RJA5"/>
<dbReference type="Gene3D" id="3.40.50.300">
    <property type="entry name" value="P-loop containing nucleotide triphosphate hydrolases"/>
    <property type="match status" value="1"/>
</dbReference>
<dbReference type="eggNOG" id="KOG1802">
    <property type="taxonomic scope" value="Eukaryota"/>
</dbReference>
<proteinExistence type="predicted"/>
<dbReference type="EMBL" id="GL985064">
    <property type="protein sequence ID" value="EGR48721.1"/>
    <property type="molecule type" value="Genomic_DNA"/>
</dbReference>
<dbReference type="InterPro" id="IPR027417">
    <property type="entry name" value="P-loop_NTPase"/>
</dbReference>
<dbReference type="STRING" id="431241.G0RJA5"/>
<name>G0RJA5_HYPJQ</name>
<evidence type="ECO:0000313" key="1">
    <source>
        <dbReference type="EMBL" id="EGR48721.1"/>
    </source>
</evidence>
<dbReference type="KEGG" id="tre:TRIREDRAFT_107297"/>
<gene>
    <name evidence="1" type="ORF">TRIREDRAFT_107297</name>
</gene>
<dbReference type="Proteomes" id="UP000008984">
    <property type="component" value="Unassembled WGS sequence"/>
</dbReference>
<evidence type="ECO:0000313" key="2">
    <source>
        <dbReference type="Proteomes" id="UP000008984"/>
    </source>
</evidence>
<dbReference type="OrthoDB" id="4900277at2759"/>
<dbReference type="SUPFAM" id="SSF52540">
    <property type="entry name" value="P-loop containing nucleoside triphosphate hydrolases"/>
    <property type="match status" value="1"/>
</dbReference>
<dbReference type="RefSeq" id="XP_006965447.1">
    <property type="nucleotide sequence ID" value="XM_006965385.1"/>
</dbReference>
<dbReference type="HOGENOM" id="CLU_014933_0_0_1"/>
<accession>G0RJA5</accession>
<dbReference type="VEuPathDB" id="FungiDB:TRIREDRAFT_107297"/>
<sequence length="798" mass="89344">MCDSNKRYQAQTGDTPPPKLLFYAADGNRLDSIIAKYLEVVHYGRVHLPLTRLSYASQDAINMSHGLDDFEVPPPPLESRTTVVDSAISRRERDERTVRLIGSAADEARWHLTRSIDCESTEFTADVLPLPGSEWRRKASDEDVYGIPGAGFLKAFLHPHAPPGRLFDISRADAITRVFCQALDLAENRAYNALLDAEKVLAKMREEAEAGNIEDVTKQEELVATIDERTFLSVAALKILPYIATFSSEADQMLTDAEPAVKRLYDAYKNANELRKRDLEDDIEHCKRAPVQENWPYGLKPPPLKLDAAQPFPSDLEAYWNNLTRVQGNTIARIEYDVDEASIRCECAAISDMNDLWPHTPQANWWSYLVAFEPRFMPPKYDLTEMFTGLGKAKKAERFLGQHAEAVEVFQRARMARIFITGGPGSGKSTFATTVVTAILDGEIVTVSTTDQIQADYETKTSRSREWIRRLRRNSLSRTSDDAVAEQETAEAQTSTDYYSVTPIVPTLPTEEDRASLTSGEVLNSLTDALRSGYPSNTLFPSGFSADEDVPSSSKLTPLVWTAPQNAQVGEAVCWLQAKARGKRIVRVYSYNRELRALMAAKLDGPEDMTIDEDSPESAEHLINHINDFKASLYMENNPASDPASLAMQLREIAKRDPAKYMTILEAWDLQVSDPASYKEHKRDYLYAARQAMADFICKADVIAGTPVALHMLYNRVPQLKPCFIVIDKAGRMTENMAILPIVQHPNVPALWIGDTSSDRPMAAAEQDEQYNALFTAQRKRSLLRRVEGAGQGRLCVF</sequence>